<dbReference type="InterPro" id="IPR002575">
    <property type="entry name" value="Aminoglycoside_PTrfase"/>
</dbReference>
<dbReference type="SUPFAM" id="SSF56112">
    <property type="entry name" value="Protein kinase-like (PK-like)"/>
    <property type="match status" value="1"/>
</dbReference>
<dbReference type="GO" id="GO:0016740">
    <property type="term" value="F:transferase activity"/>
    <property type="evidence" value="ECO:0007669"/>
    <property type="project" value="UniProtKB-KW"/>
</dbReference>
<dbReference type="Gene3D" id="3.90.1200.10">
    <property type="match status" value="1"/>
</dbReference>
<proteinExistence type="predicted"/>
<evidence type="ECO:0000313" key="2">
    <source>
        <dbReference type="EMBL" id="KIC69923.1"/>
    </source>
</evidence>
<protein>
    <submittedName>
        <fullName evidence="2">Aminoglycoside phosphotransferase</fullName>
    </submittedName>
</protein>
<evidence type="ECO:0000259" key="1">
    <source>
        <dbReference type="Pfam" id="PF01636"/>
    </source>
</evidence>
<gene>
    <name evidence="2" type="ORF">RM50_00515</name>
</gene>
<dbReference type="InterPro" id="IPR011009">
    <property type="entry name" value="Kinase-like_dom_sf"/>
</dbReference>
<dbReference type="Pfam" id="PF01636">
    <property type="entry name" value="APH"/>
    <property type="match status" value="1"/>
</dbReference>
<reference evidence="2 3" key="1">
    <citation type="submission" date="2014-12" db="EMBL/GenBank/DDBJ databases">
        <title>Genome sequencing of Arthrobacter phenanthrenivorans SWC37.</title>
        <authorList>
            <person name="Tan P.W."/>
            <person name="Chan K.-G."/>
        </authorList>
    </citation>
    <scope>NUCLEOTIDE SEQUENCE [LARGE SCALE GENOMIC DNA]</scope>
    <source>
        <strain evidence="2 3">SWC37</strain>
    </source>
</reference>
<dbReference type="RefSeq" id="WP_043448723.1">
    <property type="nucleotide sequence ID" value="NZ_JWTB01000002.1"/>
</dbReference>
<sequence length="283" mass="31712">MDSWHQNRLSLKQVERVEAWLPGVRLVNDCSWKLTDTVVLEVEHKKHRYIVKAGGMSNHFIKREIAAHASATAVLVRRSRAPKLIHSDATANVLLAECLEGCLVEGRESEYAIGTYVQAGALLRAFHEQAGTCDVEYESAATAKALAWLDGPHRIEDSAARRAKALLGDYKPEPAIVVPTHGDWQPRNWLVDGAELKIIDFGRYALRPAASDFCRLAVQQWRAAPQLERAFLAGYGSDPRRGGNWNMMLLREAVSTAVWVYQVGDHTFEEQGHRMLAESLENF</sequence>
<dbReference type="EMBL" id="JWTB01000002">
    <property type="protein sequence ID" value="KIC69923.1"/>
    <property type="molecule type" value="Genomic_DNA"/>
</dbReference>
<evidence type="ECO:0000313" key="3">
    <source>
        <dbReference type="Proteomes" id="UP000031196"/>
    </source>
</evidence>
<comment type="caution">
    <text evidence="2">The sequence shown here is derived from an EMBL/GenBank/DDBJ whole genome shotgun (WGS) entry which is preliminary data.</text>
</comment>
<dbReference type="Proteomes" id="UP000031196">
    <property type="component" value="Unassembled WGS sequence"/>
</dbReference>
<organism evidence="2 3">
    <name type="scientific">Pseudarthrobacter phenanthrenivorans</name>
    <name type="common">Arthrobacter phenanthrenivorans</name>
    <dbReference type="NCBI Taxonomy" id="361575"/>
    <lineage>
        <taxon>Bacteria</taxon>
        <taxon>Bacillati</taxon>
        <taxon>Actinomycetota</taxon>
        <taxon>Actinomycetes</taxon>
        <taxon>Micrococcales</taxon>
        <taxon>Micrococcaceae</taxon>
        <taxon>Pseudarthrobacter</taxon>
    </lineage>
</organism>
<keyword evidence="2" id="KW-0808">Transferase</keyword>
<accession>A0A0B4ET88</accession>
<name>A0A0B4ET88_PSEPS</name>
<dbReference type="OrthoDB" id="21342at2"/>
<feature type="domain" description="Aminoglycoside phosphotransferase" evidence="1">
    <location>
        <begin position="64"/>
        <end position="241"/>
    </location>
</feature>
<dbReference type="AlphaFoldDB" id="A0A0B4ET88"/>